<name>A0A1B6FQB8_9HEMI</name>
<dbReference type="SMART" id="SM00833">
    <property type="entry name" value="CobW_C"/>
    <property type="match status" value="1"/>
</dbReference>
<dbReference type="EMBL" id="GECZ01017364">
    <property type="protein sequence ID" value="JAS52405.1"/>
    <property type="molecule type" value="Transcribed_RNA"/>
</dbReference>
<evidence type="ECO:0000256" key="3">
    <source>
        <dbReference type="ARBA" id="ARBA00022833"/>
    </source>
</evidence>
<evidence type="ECO:0000256" key="2">
    <source>
        <dbReference type="ARBA" id="ARBA00022801"/>
    </source>
</evidence>
<evidence type="ECO:0000256" key="1">
    <source>
        <dbReference type="ARBA" id="ARBA00022741"/>
    </source>
</evidence>
<organism evidence="9">
    <name type="scientific">Cuerna arida</name>
    <dbReference type="NCBI Taxonomy" id="1464854"/>
    <lineage>
        <taxon>Eukaryota</taxon>
        <taxon>Metazoa</taxon>
        <taxon>Ecdysozoa</taxon>
        <taxon>Arthropoda</taxon>
        <taxon>Hexapoda</taxon>
        <taxon>Insecta</taxon>
        <taxon>Pterygota</taxon>
        <taxon>Neoptera</taxon>
        <taxon>Paraneoptera</taxon>
        <taxon>Hemiptera</taxon>
        <taxon>Auchenorrhyncha</taxon>
        <taxon>Membracoidea</taxon>
        <taxon>Cicadellidae</taxon>
        <taxon>Cicadellinae</taxon>
        <taxon>Proconiini</taxon>
        <taxon>Cuerna</taxon>
    </lineage>
</organism>
<dbReference type="GO" id="GO:0016787">
    <property type="term" value="F:hydrolase activity"/>
    <property type="evidence" value="ECO:0007669"/>
    <property type="project" value="UniProtKB-KW"/>
</dbReference>
<dbReference type="CDD" id="cd03112">
    <property type="entry name" value="CobW-like"/>
    <property type="match status" value="1"/>
</dbReference>
<evidence type="ECO:0000256" key="4">
    <source>
        <dbReference type="ARBA" id="ARBA00023134"/>
    </source>
</evidence>
<keyword evidence="5" id="KW-0143">Chaperone</keyword>
<proteinExistence type="inferred from homology"/>
<feature type="non-terminal residue" evidence="9">
    <location>
        <position position="409"/>
    </location>
</feature>
<dbReference type="InterPro" id="IPR036627">
    <property type="entry name" value="CobW-likC_sf"/>
</dbReference>
<dbReference type="InterPro" id="IPR027417">
    <property type="entry name" value="P-loop_NTPase"/>
</dbReference>
<evidence type="ECO:0000259" key="8">
    <source>
        <dbReference type="SMART" id="SM00833"/>
    </source>
</evidence>
<sequence length="409" mass="45507">HCVVLNYNLKKLCEVFYLCSCNSAVLIHSFCSHTNKNIVFLKSGMNSSDEDIPSLIPAQYKPVPVTIITGYLGAGKTTLLNYILKEQHNKRIAVILNEFGEGSAVEKSVSIGQEGELYEEWLELRNGCLCCSVKDNGIKAIENLMVKRGKFDYILLETTGLADPGPIATMFWLDEDLGSDIYLDGIITVIDCKHGLSQLKEKTEAENDVKINAAIRQVALADLIILNKCDLVSSEQKDVLTAAIRSINGSSRLLETTHCSVPLDDILDLRAYSGVCRDRLSAIVNEVKTRGESSHLDKDVGTVTLELDLRISRKSLELFLQRILWENLAKDREGNTMQIIRFKALCSVEGEDLPLLVQAVYDTYDCQSVPSSEDTNDKVSRLIFIGTHLDKSCLHSLLLQCIKDSEDDN</sequence>
<keyword evidence="4" id="KW-0342">GTP-binding</keyword>
<dbReference type="InterPro" id="IPR011629">
    <property type="entry name" value="CobW-like_C"/>
</dbReference>
<keyword evidence="3" id="KW-0862">Zinc</keyword>
<comment type="catalytic activity">
    <reaction evidence="7">
        <text>GTP + H2O = GDP + phosphate + H(+)</text>
        <dbReference type="Rhea" id="RHEA:19669"/>
        <dbReference type="ChEBI" id="CHEBI:15377"/>
        <dbReference type="ChEBI" id="CHEBI:15378"/>
        <dbReference type="ChEBI" id="CHEBI:37565"/>
        <dbReference type="ChEBI" id="CHEBI:43474"/>
        <dbReference type="ChEBI" id="CHEBI:58189"/>
    </reaction>
    <physiologicalReaction direction="left-to-right" evidence="7">
        <dbReference type="Rhea" id="RHEA:19670"/>
    </physiologicalReaction>
</comment>
<keyword evidence="2" id="KW-0378">Hydrolase</keyword>
<dbReference type="InterPro" id="IPR003495">
    <property type="entry name" value="CobW/HypB/UreG_nucleotide-bd"/>
</dbReference>
<dbReference type="SUPFAM" id="SSF90002">
    <property type="entry name" value="Hypothetical protein YjiA, C-terminal domain"/>
    <property type="match status" value="1"/>
</dbReference>
<dbReference type="Gene3D" id="3.30.1220.10">
    <property type="entry name" value="CobW-like, C-terminal domain"/>
    <property type="match status" value="1"/>
</dbReference>
<dbReference type="InterPro" id="IPR051316">
    <property type="entry name" value="Zinc-reg_GTPase_activator"/>
</dbReference>
<gene>
    <name evidence="9" type="ORF">g.7932</name>
</gene>
<feature type="non-terminal residue" evidence="9">
    <location>
        <position position="1"/>
    </location>
</feature>
<protein>
    <recommendedName>
        <fullName evidence="8">CobW C-terminal domain-containing protein</fullName>
    </recommendedName>
</protein>
<reference evidence="9" key="1">
    <citation type="submission" date="2015-11" db="EMBL/GenBank/DDBJ databases">
        <title>De novo transcriptome assembly of four potential Pierce s Disease insect vectors from Arizona vineyards.</title>
        <authorList>
            <person name="Tassone E.E."/>
        </authorList>
    </citation>
    <scope>NUCLEOTIDE SEQUENCE</scope>
</reference>
<keyword evidence="1" id="KW-0547">Nucleotide-binding</keyword>
<dbReference type="AlphaFoldDB" id="A0A1B6FQB8"/>
<evidence type="ECO:0000313" key="9">
    <source>
        <dbReference type="EMBL" id="JAS52405.1"/>
    </source>
</evidence>
<dbReference type="Gene3D" id="3.40.50.300">
    <property type="entry name" value="P-loop containing nucleotide triphosphate hydrolases"/>
    <property type="match status" value="1"/>
</dbReference>
<accession>A0A1B6FQB8</accession>
<dbReference type="Pfam" id="PF07683">
    <property type="entry name" value="CobW_C"/>
    <property type="match status" value="1"/>
</dbReference>
<dbReference type="PANTHER" id="PTHR13748">
    <property type="entry name" value="COBW-RELATED"/>
    <property type="match status" value="1"/>
</dbReference>
<evidence type="ECO:0000256" key="7">
    <source>
        <dbReference type="ARBA" id="ARBA00049117"/>
    </source>
</evidence>
<comment type="similarity">
    <text evidence="6">Belongs to the SIMIBI class G3E GTPase family. ZNG1 subfamily.</text>
</comment>
<dbReference type="Pfam" id="PF02492">
    <property type="entry name" value="cobW"/>
    <property type="match status" value="1"/>
</dbReference>
<feature type="domain" description="CobW C-terminal" evidence="8">
    <location>
        <begin position="300"/>
        <end position="402"/>
    </location>
</feature>
<dbReference type="PANTHER" id="PTHR13748:SF31">
    <property type="entry name" value="ZINC-REGULATED GTPASE METALLOPROTEIN ACTIVATOR 1A-RELATED"/>
    <property type="match status" value="1"/>
</dbReference>
<dbReference type="SUPFAM" id="SSF52540">
    <property type="entry name" value="P-loop containing nucleoside triphosphate hydrolases"/>
    <property type="match status" value="1"/>
</dbReference>
<dbReference type="GO" id="GO:0005525">
    <property type="term" value="F:GTP binding"/>
    <property type="evidence" value="ECO:0007669"/>
    <property type="project" value="UniProtKB-KW"/>
</dbReference>
<evidence type="ECO:0000256" key="5">
    <source>
        <dbReference type="ARBA" id="ARBA00023186"/>
    </source>
</evidence>
<dbReference type="GO" id="GO:0005737">
    <property type="term" value="C:cytoplasm"/>
    <property type="evidence" value="ECO:0007669"/>
    <property type="project" value="TreeGrafter"/>
</dbReference>
<evidence type="ECO:0000256" key="6">
    <source>
        <dbReference type="ARBA" id="ARBA00034320"/>
    </source>
</evidence>